<keyword evidence="1" id="KW-0732">Signal</keyword>
<protein>
    <submittedName>
        <fullName evidence="4">T9SS type A sorting domain-containing protein</fullName>
    </submittedName>
</protein>
<dbReference type="Pfam" id="PF18962">
    <property type="entry name" value="Por_Secre_tail"/>
    <property type="match status" value="1"/>
</dbReference>
<dbReference type="RefSeq" id="WP_147584088.1">
    <property type="nucleotide sequence ID" value="NZ_CP042831.1"/>
</dbReference>
<name>A0A5B9G028_9FLAO</name>
<reference evidence="4 5" key="1">
    <citation type="submission" date="2019-08" db="EMBL/GenBank/DDBJ databases">
        <title>Flavobacterium alkalisoli sp. nov., isolated from rhizosphere soil of Suaeda salsa.</title>
        <authorList>
            <person name="Sun J.-Q."/>
            <person name="Xu L."/>
        </authorList>
    </citation>
    <scope>NUCLEOTIDE SEQUENCE [LARGE SCALE GENOMIC DNA]</scope>
    <source>
        <strain evidence="4 5">XS-5</strain>
    </source>
</reference>
<proteinExistence type="predicted"/>
<dbReference type="PANTHER" id="PTHR47186:SF61">
    <property type="entry name" value="LEUCINE-RICH REPEAT-CONTAINING PROTEIN 57-RELATED"/>
    <property type="match status" value="1"/>
</dbReference>
<dbReference type="SUPFAM" id="SSF52058">
    <property type="entry name" value="L domain-like"/>
    <property type="match status" value="2"/>
</dbReference>
<dbReference type="InterPro" id="IPR055353">
    <property type="entry name" value="DUF7619"/>
</dbReference>
<sequence length="1032" mass="114515">MKIFGIKLLYLLLLLLSGGLYSQTIDFTDPNFKYFLTLIDESECSIYSDYGYAKNSLGECITIDANNDNEIDMIEAAAVWELSFPHVFMGWSGMDSFDGLEAFVNIRVITIEFDFSFIDLSVLPNLEEVYLRTDELVSLDCSTLTNLEHLKCDCENLASLTINNLQNLKVLDIENSYNSPIPLNLSGLISLEEINCSYTSLSQLDCTNLTNLKKIDSGFCTGLTSVNTSGLQNLEEVYLPGCTSLTVFNCEDNNNIKHIDLSGCSALTSPYDFTYIETLETLNISNSNIVSVNISNITGLKELYFDNTIFTQINLDGLSSLEKLSCKQSLLQSLDVSEAVSLIDLNCYRAESLNTLTLGNLSNLISLDCTLCPITTLDVSGLLSLESLIMYGTFVESLDLTALENIEIFNAVNSPNISSIALGTHPELHTFEVESCGLLQEIDCSGLENVTVLNFSNCVSLTTIILNDLPNLTELTCGGAEGTPLLTSLQIGQMPLLLKVWFRHCESLEYLDLSGCPSLNRLHLQYCTGLSYINLKNGSVGYVYFNMYNNMNHPYICIDEDEEFYIFEDISPNDAYVSTYCPDGGGNYNTISGILTFDNGDNNCEEFTYLSDFIKIGVTESTNSGATFTNPSGEYKFYVGAGSYNILPEFENDWFTATPTSATINFSSENGLSQIQDFCITANGSHPDAEINIISLEPAQPGMDASYKITYSNKGNTILSGSVSINYENDVMDLVSANPLQDNNNNGTIEWNFTDLLPFEKRSINVVFNVNGPMENPAVNINDVLTYTVSVDLDPDTDETPQDNEFIYNEVVVGSFDPNEIICMEGEIVSVENIGDYLHYNINFENIGNAQAVNVNVIELIDLSLFDITTLELIDASHEVVIRIEGNMVEYKFENINLGPQERGNVAYKIKTLNTLEAGDSVVQKANIFFDYNWPIMTNEAVTMFDVLAGIDDFEMDSFIKVYPNPAEDFVNIASVDNISSIEVYDSNGRLLQIALVNDTNTVLELSTKIQGIYYLKIITDRGTKFEKIIKK</sequence>
<dbReference type="NCBIfam" id="TIGR04183">
    <property type="entry name" value="Por_Secre_tail"/>
    <property type="match status" value="1"/>
</dbReference>
<dbReference type="Proteomes" id="UP000321222">
    <property type="component" value="Chromosome"/>
</dbReference>
<organism evidence="4 5">
    <name type="scientific">Flavobacterium alkalisoli</name>
    <dbReference type="NCBI Taxonomy" id="2602769"/>
    <lineage>
        <taxon>Bacteria</taxon>
        <taxon>Pseudomonadati</taxon>
        <taxon>Bacteroidota</taxon>
        <taxon>Flavobacteriia</taxon>
        <taxon>Flavobacteriales</taxon>
        <taxon>Flavobacteriaceae</taxon>
        <taxon>Flavobacterium</taxon>
    </lineage>
</organism>
<feature type="domain" description="Secretion system C-terminal sorting" evidence="2">
    <location>
        <begin position="962"/>
        <end position="1030"/>
    </location>
</feature>
<dbReference type="Gene3D" id="3.80.10.10">
    <property type="entry name" value="Ribonuclease Inhibitor"/>
    <property type="match status" value="2"/>
</dbReference>
<dbReference type="PANTHER" id="PTHR47186">
    <property type="entry name" value="LEUCINE-RICH REPEAT-CONTAINING PROTEIN 57"/>
    <property type="match status" value="1"/>
</dbReference>
<dbReference type="KEGG" id="fak:FUA48_13910"/>
<evidence type="ECO:0000259" key="3">
    <source>
        <dbReference type="Pfam" id="PF24595"/>
    </source>
</evidence>
<gene>
    <name evidence="4" type="ORF">FUA48_13910</name>
</gene>
<accession>A0A5B9G028</accession>
<feature type="domain" description="DUF7619" evidence="3">
    <location>
        <begin position="817"/>
        <end position="943"/>
    </location>
</feature>
<dbReference type="InterPro" id="IPR032675">
    <property type="entry name" value="LRR_dom_sf"/>
</dbReference>
<evidence type="ECO:0000259" key="2">
    <source>
        <dbReference type="Pfam" id="PF18962"/>
    </source>
</evidence>
<dbReference type="EMBL" id="CP042831">
    <property type="protein sequence ID" value="QEE50632.1"/>
    <property type="molecule type" value="Genomic_DNA"/>
</dbReference>
<dbReference type="InterPro" id="IPR026444">
    <property type="entry name" value="Secre_tail"/>
</dbReference>
<evidence type="ECO:0000313" key="4">
    <source>
        <dbReference type="EMBL" id="QEE50632.1"/>
    </source>
</evidence>
<evidence type="ECO:0000256" key="1">
    <source>
        <dbReference type="ARBA" id="ARBA00022729"/>
    </source>
</evidence>
<dbReference type="OrthoDB" id="1110367at2"/>
<keyword evidence="5" id="KW-1185">Reference proteome</keyword>
<evidence type="ECO:0000313" key="5">
    <source>
        <dbReference type="Proteomes" id="UP000321222"/>
    </source>
</evidence>
<dbReference type="AlphaFoldDB" id="A0A5B9G028"/>
<dbReference type="Pfam" id="PF24595">
    <property type="entry name" value="DUF7619"/>
    <property type="match status" value="1"/>
</dbReference>